<gene>
    <name evidence="3" type="ordered locus">Fbal_3475</name>
</gene>
<evidence type="ECO:0000256" key="2">
    <source>
        <dbReference type="SAM" id="Phobius"/>
    </source>
</evidence>
<dbReference type="Proteomes" id="UP000006683">
    <property type="component" value="Chromosome"/>
</dbReference>
<organism evidence="3 4">
    <name type="scientific">Ferrimonas balearica (strain DSM 9799 / CCM 4581 / KCTC 23876 / PAT)</name>
    <dbReference type="NCBI Taxonomy" id="550540"/>
    <lineage>
        <taxon>Bacteria</taxon>
        <taxon>Pseudomonadati</taxon>
        <taxon>Pseudomonadota</taxon>
        <taxon>Gammaproteobacteria</taxon>
        <taxon>Alteromonadales</taxon>
        <taxon>Ferrimonadaceae</taxon>
        <taxon>Ferrimonas</taxon>
    </lineage>
</organism>
<sequence>MSVINDTLKALELRGGRGALPKAVNVPASQSGRRPLPRVALLLVVLLIAVAWAWWPTVARLLANAPVEPVVEAHDVAVEPVAEVHQAAVESVAEVTETVLADDASSEASPAAPTVAVEPVTPPQPAPPTEPMAEPVAQLMPAPEHKPEAKPEPEPKPEAKSEAKPEPAEPQLAIQQSLLSPAEQARQLWQQAQQADNPEPMLEQALALDPHLHPARLALIERLSQRGEGDDLLLSAARDYPQQAAYPVLAAELALAAGDNTLAEQWLSWSQRLVPEPDWRARRAVVAQQLGWLELASEDYLALLNAEPMRGTWWFGLGYARDAGRDLNGAETAYRKALASTDLSQQAREFVRDRLTVLENR</sequence>
<keyword evidence="2" id="KW-0812">Transmembrane</keyword>
<keyword evidence="4" id="KW-1185">Reference proteome</keyword>
<feature type="compositionally biased region" description="Basic and acidic residues" evidence="1">
    <location>
        <begin position="143"/>
        <end position="167"/>
    </location>
</feature>
<dbReference type="STRING" id="550540.Fbal_3475"/>
<dbReference type="RefSeq" id="WP_013346979.1">
    <property type="nucleotide sequence ID" value="NC_014541.1"/>
</dbReference>
<dbReference type="GeneID" id="67184163"/>
<dbReference type="KEGG" id="fbl:Fbal_3475"/>
<feature type="transmembrane region" description="Helical" evidence="2">
    <location>
        <begin position="39"/>
        <end position="55"/>
    </location>
</feature>
<evidence type="ECO:0000313" key="3">
    <source>
        <dbReference type="EMBL" id="ADN77673.1"/>
    </source>
</evidence>
<feature type="compositionally biased region" description="Low complexity" evidence="1">
    <location>
        <begin position="102"/>
        <end position="119"/>
    </location>
</feature>
<dbReference type="EMBL" id="CP002209">
    <property type="protein sequence ID" value="ADN77673.1"/>
    <property type="molecule type" value="Genomic_DNA"/>
</dbReference>
<dbReference type="AlphaFoldDB" id="E1SN15"/>
<dbReference type="HOGENOM" id="CLU_053124_0_0_6"/>
<proteinExistence type="predicted"/>
<keyword evidence="2" id="KW-0472">Membrane</keyword>
<dbReference type="eggNOG" id="COG0457">
    <property type="taxonomic scope" value="Bacteria"/>
</dbReference>
<feature type="region of interest" description="Disordered" evidence="1">
    <location>
        <begin position="102"/>
        <end position="170"/>
    </location>
</feature>
<reference evidence="3 4" key="1">
    <citation type="journal article" date="2010" name="Stand. Genomic Sci.">
        <title>Complete genome sequence of Ferrimonas balearica type strain (PAT).</title>
        <authorList>
            <person name="Nolan M."/>
            <person name="Sikorski J."/>
            <person name="Davenport K."/>
            <person name="Lucas S."/>
            <person name="Glavina Del Rio T."/>
            <person name="Tice H."/>
            <person name="Cheng J."/>
            <person name="Goodwin L."/>
            <person name="Pitluck S."/>
            <person name="Liolios K."/>
            <person name="Ivanova N."/>
            <person name="Mavromatis K."/>
            <person name="Ovchinnikova G."/>
            <person name="Pati A."/>
            <person name="Chen A."/>
            <person name="Palaniappan K."/>
            <person name="Land M."/>
            <person name="Hauser L."/>
            <person name="Chang Y."/>
            <person name="Jeffries C."/>
            <person name="Tapia R."/>
            <person name="Brettin T."/>
            <person name="Detter J."/>
            <person name="Han C."/>
            <person name="Yasawong M."/>
            <person name="Rohde M."/>
            <person name="Tindall B."/>
            <person name="Goker M."/>
            <person name="Woyke T."/>
            <person name="Bristow J."/>
            <person name="Eisen J."/>
            <person name="Markowitz V."/>
            <person name="Hugenholtz P."/>
            <person name="Kyrpides N."/>
            <person name="Klenk H."/>
            <person name="Lapidus A."/>
        </authorList>
    </citation>
    <scope>NUCLEOTIDE SEQUENCE [LARGE SCALE GENOMIC DNA]</scope>
    <source>
        <strain evidence="4">DSM 9799 / CCM 4581 / KCTC 23876 / PAT</strain>
    </source>
</reference>
<dbReference type="Gene3D" id="1.25.40.10">
    <property type="entry name" value="Tetratricopeptide repeat domain"/>
    <property type="match status" value="1"/>
</dbReference>
<evidence type="ECO:0000256" key="1">
    <source>
        <dbReference type="SAM" id="MobiDB-lite"/>
    </source>
</evidence>
<dbReference type="InterPro" id="IPR011990">
    <property type="entry name" value="TPR-like_helical_dom_sf"/>
</dbReference>
<accession>E1SN15</accession>
<dbReference type="SUPFAM" id="SSF48452">
    <property type="entry name" value="TPR-like"/>
    <property type="match status" value="1"/>
</dbReference>
<feature type="compositionally biased region" description="Pro residues" evidence="1">
    <location>
        <begin position="120"/>
        <end position="130"/>
    </location>
</feature>
<evidence type="ECO:0000313" key="4">
    <source>
        <dbReference type="Proteomes" id="UP000006683"/>
    </source>
</evidence>
<keyword evidence="2" id="KW-1133">Transmembrane helix</keyword>
<name>E1SN15_FERBD</name>
<protein>
    <submittedName>
        <fullName evidence="3">TPR repeat-containing protein</fullName>
    </submittedName>
</protein>